<dbReference type="GO" id="GO:0008270">
    <property type="term" value="F:zinc ion binding"/>
    <property type="evidence" value="ECO:0007669"/>
    <property type="project" value="InterPro"/>
</dbReference>
<gene>
    <name evidence="7" type="primary">gltX</name>
    <name evidence="11" type="ORF">KC669_03060</name>
</gene>
<reference evidence="11" key="2">
    <citation type="journal article" date="2021" name="Microbiome">
        <title>Successional dynamics and alternative stable states in a saline activated sludge microbial community over 9 years.</title>
        <authorList>
            <person name="Wang Y."/>
            <person name="Ye J."/>
            <person name="Ju F."/>
            <person name="Liu L."/>
            <person name="Boyd J.A."/>
            <person name="Deng Y."/>
            <person name="Parks D.H."/>
            <person name="Jiang X."/>
            <person name="Yin X."/>
            <person name="Woodcroft B.J."/>
            <person name="Tyson G.W."/>
            <person name="Hugenholtz P."/>
            <person name="Polz M.F."/>
            <person name="Zhang T."/>
        </authorList>
    </citation>
    <scope>NUCLEOTIDE SEQUENCE</scope>
    <source>
        <strain evidence="11">HKST-UBA09</strain>
    </source>
</reference>
<dbReference type="HAMAP" id="MF_00022">
    <property type="entry name" value="Glu_tRNA_synth_type1"/>
    <property type="match status" value="1"/>
</dbReference>
<dbReference type="PANTHER" id="PTHR43311">
    <property type="entry name" value="GLUTAMATE--TRNA LIGASE"/>
    <property type="match status" value="1"/>
</dbReference>
<accession>A0A955LA64</accession>
<organism evidence="11 12">
    <name type="scientific">Candidatus Dojkabacteria bacterium</name>
    <dbReference type="NCBI Taxonomy" id="2099670"/>
    <lineage>
        <taxon>Bacteria</taxon>
        <taxon>Candidatus Dojkabacteria</taxon>
    </lineage>
</organism>
<dbReference type="GO" id="GO:0005524">
    <property type="term" value="F:ATP binding"/>
    <property type="evidence" value="ECO:0007669"/>
    <property type="project" value="UniProtKB-UniRule"/>
</dbReference>
<dbReference type="InterPro" id="IPR045462">
    <property type="entry name" value="aa-tRNA-synth_I_cd-bd"/>
</dbReference>
<evidence type="ECO:0000259" key="9">
    <source>
        <dbReference type="Pfam" id="PF00749"/>
    </source>
</evidence>
<dbReference type="AlphaFoldDB" id="A0A955LA64"/>
<dbReference type="InterPro" id="IPR008925">
    <property type="entry name" value="aa_tRNA-synth_I_cd-bd_sf"/>
</dbReference>
<evidence type="ECO:0000256" key="5">
    <source>
        <dbReference type="ARBA" id="ARBA00022917"/>
    </source>
</evidence>
<keyword evidence="3 7" id="KW-0547">Nucleotide-binding</keyword>
<feature type="short sequence motif" description="'KMSKS' region" evidence="7">
    <location>
        <begin position="251"/>
        <end position="255"/>
    </location>
</feature>
<keyword evidence="5 7" id="KW-0648">Protein biosynthesis</keyword>
<evidence type="ECO:0000256" key="6">
    <source>
        <dbReference type="ARBA" id="ARBA00023146"/>
    </source>
</evidence>
<dbReference type="Gene3D" id="3.40.50.620">
    <property type="entry name" value="HUPs"/>
    <property type="match status" value="1"/>
</dbReference>
<dbReference type="SUPFAM" id="SSF48163">
    <property type="entry name" value="An anticodon-binding domain of class I aminoacyl-tRNA synthetases"/>
    <property type="match status" value="1"/>
</dbReference>
<proteinExistence type="inferred from homology"/>
<reference evidence="11" key="1">
    <citation type="submission" date="2020-04" db="EMBL/GenBank/DDBJ databases">
        <authorList>
            <person name="Zhang T."/>
        </authorList>
    </citation>
    <scope>NUCLEOTIDE SEQUENCE</scope>
    <source>
        <strain evidence="11">HKST-UBA09</strain>
    </source>
</reference>
<comment type="catalytic activity">
    <reaction evidence="7">
        <text>tRNA(Glu) + L-glutamate + ATP = L-glutamyl-tRNA(Glu) + AMP + diphosphate</text>
        <dbReference type="Rhea" id="RHEA:23540"/>
        <dbReference type="Rhea" id="RHEA-COMP:9663"/>
        <dbReference type="Rhea" id="RHEA-COMP:9680"/>
        <dbReference type="ChEBI" id="CHEBI:29985"/>
        <dbReference type="ChEBI" id="CHEBI:30616"/>
        <dbReference type="ChEBI" id="CHEBI:33019"/>
        <dbReference type="ChEBI" id="CHEBI:78442"/>
        <dbReference type="ChEBI" id="CHEBI:78520"/>
        <dbReference type="ChEBI" id="CHEBI:456215"/>
        <dbReference type="EC" id="6.1.1.17"/>
    </reaction>
</comment>
<dbReference type="CDD" id="cd00808">
    <property type="entry name" value="GluRS_core"/>
    <property type="match status" value="1"/>
</dbReference>
<comment type="function">
    <text evidence="7">Catalyzes the attachment of glutamate to tRNA(Glu) in a two-step reaction: glutamate is first activated by ATP to form Glu-AMP and then transferred to the acceptor end of tRNA(Glu).</text>
</comment>
<evidence type="ECO:0000259" key="10">
    <source>
        <dbReference type="Pfam" id="PF19269"/>
    </source>
</evidence>
<comment type="subcellular location">
    <subcellularLocation>
        <location evidence="7">Cytoplasm</location>
    </subcellularLocation>
</comment>
<feature type="binding site" evidence="7">
    <location>
        <position position="254"/>
    </location>
    <ligand>
        <name>ATP</name>
        <dbReference type="ChEBI" id="CHEBI:30616"/>
    </ligand>
</feature>
<name>A0A955LA64_9BACT</name>
<keyword evidence="6 7" id="KW-0030">Aminoacyl-tRNA synthetase</keyword>
<feature type="coiled-coil region" evidence="8">
    <location>
        <begin position="395"/>
        <end position="422"/>
    </location>
</feature>
<keyword evidence="4 7" id="KW-0067">ATP-binding</keyword>
<protein>
    <recommendedName>
        <fullName evidence="7">Glutamate--tRNA ligase</fullName>
        <ecNumber evidence="7">6.1.1.17</ecNumber>
    </recommendedName>
    <alternativeName>
        <fullName evidence="7">Glutamyl-tRNA synthetase</fullName>
        <shortName evidence="7">GluRS</shortName>
    </alternativeName>
</protein>
<evidence type="ECO:0000256" key="2">
    <source>
        <dbReference type="ARBA" id="ARBA00022598"/>
    </source>
</evidence>
<dbReference type="Pfam" id="PF00749">
    <property type="entry name" value="tRNA-synt_1c"/>
    <property type="match status" value="1"/>
</dbReference>
<dbReference type="GO" id="GO:0006424">
    <property type="term" value="P:glutamyl-tRNA aminoacylation"/>
    <property type="evidence" value="ECO:0007669"/>
    <property type="project" value="UniProtKB-UniRule"/>
</dbReference>
<comment type="caution">
    <text evidence="7">Lacks conserved residue(s) required for the propagation of feature annotation.</text>
</comment>
<dbReference type="InterPro" id="IPR014729">
    <property type="entry name" value="Rossmann-like_a/b/a_fold"/>
</dbReference>
<evidence type="ECO:0000256" key="1">
    <source>
        <dbReference type="ARBA" id="ARBA00007894"/>
    </source>
</evidence>
<keyword evidence="8" id="KW-0175">Coiled coil</keyword>
<keyword evidence="7" id="KW-0963">Cytoplasm</keyword>
<dbReference type="EC" id="6.1.1.17" evidence="7"/>
<dbReference type="Gene3D" id="1.10.10.350">
    <property type="match status" value="1"/>
</dbReference>
<dbReference type="Pfam" id="PF19269">
    <property type="entry name" value="Anticodon_2"/>
    <property type="match status" value="1"/>
</dbReference>
<comment type="similarity">
    <text evidence="1 7">Belongs to the class-I aminoacyl-tRNA synthetase family. Glutamate--tRNA ligase type 1 subfamily.</text>
</comment>
<feature type="domain" description="Glutamyl/glutaminyl-tRNA synthetase class Ib catalytic" evidence="9">
    <location>
        <begin position="3"/>
        <end position="327"/>
    </location>
</feature>
<dbReference type="NCBIfam" id="TIGR00464">
    <property type="entry name" value="gltX_bact"/>
    <property type="match status" value="1"/>
</dbReference>
<evidence type="ECO:0000313" key="11">
    <source>
        <dbReference type="EMBL" id="MCA9386990.1"/>
    </source>
</evidence>
<dbReference type="PANTHER" id="PTHR43311:SF2">
    <property type="entry name" value="GLUTAMATE--TRNA LIGASE, MITOCHONDRIAL-RELATED"/>
    <property type="match status" value="1"/>
</dbReference>
<dbReference type="InterPro" id="IPR020751">
    <property type="entry name" value="aa-tRNA-synth_I_codon-bd_sub2"/>
</dbReference>
<comment type="caution">
    <text evidence="11">The sequence shown here is derived from an EMBL/GenBank/DDBJ whole genome shotgun (WGS) entry which is preliminary data.</text>
</comment>
<evidence type="ECO:0000256" key="7">
    <source>
        <dbReference type="HAMAP-Rule" id="MF_00022"/>
    </source>
</evidence>
<sequence length="487" mass="57230">MSIRTRFAPSPTGYFHIAGLQKVLYSYALAKKNNGQYIVRIEDTDRNRYVEGTEDVIFESHKLMGIDIDESIHDGGDYGPYRQSDRLDIYKKYAQELVEKDFAYYAFETKEELDEMRKSQMDEGHRPRYNGLYREYDKEEAKKRVEAGEEYVVRLKVPAHREIVVEDMIMGQMKFSTDDLDDYILVKSDGYPTYHLAVVIDDHLMKISHIFRGVEWIATSPIMKLTYEFFGWEMPQIGHVPNILNPNGQGKLSKRNGSVALSEFFEEGYLKEAIINFIILLGWSPSIERVHGEKEREIFSIEEFVDLFETKDLNKSNPKFNREKLLWFNKEYIKNFDTKDLADRLKEWNSRYLKNADIESDDSIEVKLELVKERSQTLKELAESLEFFYNAPNKIEWNIKQLKNVQKNLEDMKAEIKKLIESFDDDSKDWTHEKWEEGMRAIGDRFEAKHGDVFMVLRVAITGEPFSPPLFESLQILGKEEVLKRLS</sequence>
<dbReference type="GO" id="GO:0004818">
    <property type="term" value="F:glutamate-tRNA ligase activity"/>
    <property type="evidence" value="ECO:0007669"/>
    <property type="project" value="UniProtKB-UniRule"/>
</dbReference>
<keyword evidence="2 7" id="KW-0436">Ligase</keyword>
<dbReference type="InterPro" id="IPR000924">
    <property type="entry name" value="Glu/Gln-tRNA-synth"/>
</dbReference>
<dbReference type="InterPro" id="IPR004527">
    <property type="entry name" value="Glu-tRNA-ligase_bac/mito"/>
</dbReference>
<dbReference type="GO" id="GO:0005829">
    <property type="term" value="C:cytosol"/>
    <property type="evidence" value="ECO:0007669"/>
    <property type="project" value="TreeGrafter"/>
</dbReference>
<dbReference type="InterPro" id="IPR020058">
    <property type="entry name" value="Glu/Gln-tRNA-synth_Ib_cat-dom"/>
</dbReference>
<evidence type="ECO:0000256" key="4">
    <source>
        <dbReference type="ARBA" id="ARBA00022840"/>
    </source>
</evidence>
<comment type="subunit">
    <text evidence="7">Monomer.</text>
</comment>
<dbReference type="InterPro" id="IPR049940">
    <property type="entry name" value="GluQ/Sye"/>
</dbReference>
<evidence type="ECO:0000256" key="3">
    <source>
        <dbReference type="ARBA" id="ARBA00022741"/>
    </source>
</evidence>
<dbReference type="InterPro" id="IPR033910">
    <property type="entry name" value="GluRS_core"/>
</dbReference>
<dbReference type="GO" id="GO:0000049">
    <property type="term" value="F:tRNA binding"/>
    <property type="evidence" value="ECO:0007669"/>
    <property type="project" value="InterPro"/>
</dbReference>
<dbReference type="PRINTS" id="PR00987">
    <property type="entry name" value="TRNASYNTHGLU"/>
</dbReference>
<dbReference type="Proteomes" id="UP000714915">
    <property type="component" value="Unassembled WGS sequence"/>
</dbReference>
<evidence type="ECO:0000256" key="8">
    <source>
        <dbReference type="SAM" id="Coils"/>
    </source>
</evidence>
<evidence type="ECO:0000313" key="12">
    <source>
        <dbReference type="Proteomes" id="UP000714915"/>
    </source>
</evidence>
<feature type="domain" description="Aminoacyl-tRNA synthetase class I anticodon-binding" evidence="10">
    <location>
        <begin position="341"/>
        <end position="486"/>
    </location>
</feature>
<dbReference type="EMBL" id="JAGQLF010000033">
    <property type="protein sequence ID" value="MCA9386990.1"/>
    <property type="molecule type" value="Genomic_DNA"/>
</dbReference>
<dbReference type="SUPFAM" id="SSF52374">
    <property type="entry name" value="Nucleotidylyl transferase"/>
    <property type="match status" value="1"/>
</dbReference>